<protein>
    <submittedName>
        <fullName evidence="1">Unnamed protein product</fullName>
    </submittedName>
</protein>
<keyword evidence="2" id="KW-1185">Reference proteome</keyword>
<dbReference type="AlphaFoldDB" id="A0A9W7CQ24"/>
<proteinExistence type="predicted"/>
<organism evidence="1 2">
    <name type="scientific">Phytophthora fragariaefolia</name>
    <dbReference type="NCBI Taxonomy" id="1490495"/>
    <lineage>
        <taxon>Eukaryota</taxon>
        <taxon>Sar</taxon>
        <taxon>Stramenopiles</taxon>
        <taxon>Oomycota</taxon>
        <taxon>Peronosporomycetes</taxon>
        <taxon>Peronosporales</taxon>
        <taxon>Peronosporaceae</taxon>
        <taxon>Phytophthora</taxon>
    </lineage>
</organism>
<dbReference type="EMBL" id="BSXT01000957">
    <property type="protein sequence ID" value="GMF36727.1"/>
    <property type="molecule type" value="Genomic_DNA"/>
</dbReference>
<gene>
    <name evidence="1" type="ORF">Pfra01_001009400</name>
</gene>
<accession>A0A9W7CQ24</accession>
<evidence type="ECO:0000313" key="2">
    <source>
        <dbReference type="Proteomes" id="UP001165121"/>
    </source>
</evidence>
<dbReference type="OrthoDB" id="6077919at2759"/>
<comment type="caution">
    <text evidence="1">The sequence shown here is derived from an EMBL/GenBank/DDBJ whole genome shotgun (WGS) entry which is preliminary data.</text>
</comment>
<reference evidence="1" key="1">
    <citation type="submission" date="2023-04" db="EMBL/GenBank/DDBJ databases">
        <title>Phytophthora fragariaefolia NBRC 109709.</title>
        <authorList>
            <person name="Ichikawa N."/>
            <person name="Sato H."/>
            <person name="Tonouchi N."/>
        </authorList>
    </citation>
    <scope>NUCLEOTIDE SEQUENCE</scope>
    <source>
        <strain evidence="1">NBRC 109709</strain>
    </source>
</reference>
<name>A0A9W7CQ24_9STRA</name>
<evidence type="ECO:0000313" key="1">
    <source>
        <dbReference type="EMBL" id="GMF36727.1"/>
    </source>
</evidence>
<sequence length="116" mass="13304">MGWQTLCDQADENPVTKVVEAIKNMHIDPNGHIEEPVDLFQREDGTTSSVLKEAYRHMFVPSTSSSFFACLPRYFWQQILHETNNYASVNAIPINKPFTMHELLLGFGIGFTWRSL</sequence>
<dbReference type="Proteomes" id="UP001165121">
    <property type="component" value="Unassembled WGS sequence"/>
</dbReference>